<feature type="domain" description="Zona occludens toxin N-terminal" evidence="3">
    <location>
        <begin position="15"/>
        <end position="148"/>
    </location>
</feature>
<keyword evidence="2" id="KW-0472">Membrane</keyword>
<keyword evidence="5" id="KW-1185">Reference proteome</keyword>
<keyword evidence="2" id="KW-0812">Transmembrane</keyword>
<comment type="caution">
    <text evidence="4">The sequence shown here is derived from an EMBL/GenBank/DDBJ whole genome shotgun (WGS) entry which is preliminary data.</text>
</comment>
<dbReference type="Pfam" id="PF05707">
    <property type="entry name" value="Zot"/>
    <property type="match status" value="1"/>
</dbReference>
<dbReference type="AlphaFoldDB" id="A0AA91DGD8"/>
<sequence>MRYIDLDEWKSRPAEFWQDKSIFQPSALYLLDELWRIWPNGMKASNIPSHQLAFIKEHRHNIDETGREPDIILVTQSLDDIANAIRNMVETTIICTKLTEIGKKDAFRRDYYRGAVKGFIGPKTSFTRSDSYCTYKETVYRYYKSHTKATAEVTTVDNSGVVNVTIFNGLAFKLGAAFLVFCIITLIWSSYSAKQGIDKMTASKSATVPDAATSSAVSNAPSAPAPGAPPPPPAPKESKRFRLVGRYVQGQAIRWFTITDGHRTRRIEPANCQISLNDSCLVDGEIVASYTGPDNQNALAGVPDAGLSRLSVPPSPQVN</sequence>
<reference evidence="4 5" key="1">
    <citation type="submission" date="2016-03" db="EMBL/GenBank/DDBJ databases">
        <authorList>
            <person name="Heylen K."/>
            <person name="De Vos P."/>
            <person name="Vekeman B."/>
        </authorList>
    </citation>
    <scope>NUCLEOTIDE SEQUENCE [LARGE SCALE GENOMIC DNA]</scope>
    <source>
        <strain evidence="4 5">R-49807</strain>
    </source>
</reference>
<dbReference type="Proteomes" id="UP000077734">
    <property type="component" value="Unassembled WGS sequence"/>
</dbReference>
<gene>
    <name evidence="4" type="ORF">A1356_22500</name>
</gene>
<dbReference type="EMBL" id="LUUL01000015">
    <property type="protein sequence ID" value="OAI30064.1"/>
    <property type="molecule type" value="Genomic_DNA"/>
</dbReference>
<protein>
    <recommendedName>
        <fullName evidence="3">Zona occludens toxin N-terminal domain-containing protein</fullName>
    </recommendedName>
</protein>
<name>A0AA91DGD8_9GAMM</name>
<evidence type="ECO:0000259" key="3">
    <source>
        <dbReference type="Pfam" id="PF05707"/>
    </source>
</evidence>
<keyword evidence="2" id="KW-1133">Transmembrane helix</keyword>
<feature type="transmembrane region" description="Helical" evidence="2">
    <location>
        <begin position="170"/>
        <end position="191"/>
    </location>
</feature>
<evidence type="ECO:0000256" key="2">
    <source>
        <dbReference type="SAM" id="Phobius"/>
    </source>
</evidence>
<proteinExistence type="predicted"/>
<feature type="region of interest" description="Disordered" evidence="1">
    <location>
        <begin position="213"/>
        <end position="238"/>
    </location>
</feature>
<feature type="compositionally biased region" description="Pro residues" evidence="1">
    <location>
        <begin position="223"/>
        <end position="235"/>
    </location>
</feature>
<dbReference type="InterPro" id="IPR008900">
    <property type="entry name" value="Zot_N"/>
</dbReference>
<feature type="compositionally biased region" description="Low complexity" evidence="1">
    <location>
        <begin position="213"/>
        <end position="222"/>
    </location>
</feature>
<dbReference type="InterPro" id="IPR027417">
    <property type="entry name" value="P-loop_NTPase"/>
</dbReference>
<evidence type="ECO:0000313" key="5">
    <source>
        <dbReference type="Proteomes" id="UP000077734"/>
    </source>
</evidence>
<accession>A0AA91DGD8</accession>
<evidence type="ECO:0000256" key="1">
    <source>
        <dbReference type="SAM" id="MobiDB-lite"/>
    </source>
</evidence>
<organism evidence="4 5">
    <name type="scientific">Methylomonas koyamae</name>
    <dbReference type="NCBI Taxonomy" id="702114"/>
    <lineage>
        <taxon>Bacteria</taxon>
        <taxon>Pseudomonadati</taxon>
        <taxon>Pseudomonadota</taxon>
        <taxon>Gammaproteobacteria</taxon>
        <taxon>Methylococcales</taxon>
        <taxon>Methylococcaceae</taxon>
        <taxon>Methylomonas</taxon>
    </lineage>
</organism>
<evidence type="ECO:0000313" key="4">
    <source>
        <dbReference type="EMBL" id="OAI30064.1"/>
    </source>
</evidence>
<dbReference type="Gene3D" id="3.40.50.300">
    <property type="entry name" value="P-loop containing nucleotide triphosphate hydrolases"/>
    <property type="match status" value="1"/>
</dbReference>